<protein>
    <recommendedName>
        <fullName evidence="3">L-fucose isomerase C-terminal domain-containing protein</fullName>
    </recommendedName>
</protein>
<sequence>MKDGKTVFGLVVGTRGCFNTELAIAGRTQLVAKLEALGYGSVILPTDATPNGLVEDAGDGFKCGRLFSDNRDIIDGIIVVLPNFGNELGVVHAIASAKLDVPILLQACDDDIDHVSDAERRDSFCGKISVANNFYQYGIRFTDTAFHTSAIDSERFSADIRHFERVCRVTNGLRNARIGAIGARPRDFQTMRFSEKLLQASGITVVSADLSEILGAAGRLDDDAAAVKAKIAEIQDYGKVVPDVRREHMLRQAKLGIAIGDWIAENQVHAAGVQCWTSVQQNYGCATCLSMSMLGEQLIPCACETDVAGVISMYALMLATGNPSALLDWNNNYGDAIDKCVCTHCSNYPSSFTFGKDATEKLEISYLGVLSTTLGHDNCFGAVKGKVAPGDMTYFRLTTDDIHGTIRAYVGEGRFTDDPFPMKGGIAVCAIPELRKLLRYIIKNGFEHHVGMVREHCAAVIEEATSNYLGWNVYRHGED</sequence>
<dbReference type="SUPFAM" id="SSF53743">
    <property type="entry name" value="FucI/AraA N-terminal and middle domains"/>
    <property type="match status" value="1"/>
</dbReference>
<organism evidence="4">
    <name type="scientific">uncultured Pleomorphomonas sp</name>
    <dbReference type="NCBI Taxonomy" id="442121"/>
    <lineage>
        <taxon>Bacteria</taxon>
        <taxon>Pseudomonadati</taxon>
        <taxon>Pseudomonadota</taxon>
        <taxon>Alphaproteobacteria</taxon>
        <taxon>Hyphomicrobiales</taxon>
        <taxon>Pleomorphomonadaceae</taxon>
        <taxon>Pleomorphomonas</taxon>
        <taxon>environmental samples</taxon>
    </lineage>
</organism>
<dbReference type="GO" id="GO:0006004">
    <property type="term" value="P:fucose metabolic process"/>
    <property type="evidence" value="ECO:0007669"/>
    <property type="project" value="InterPro"/>
</dbReference>
<dbReference type="GO" id="GO:0008736">
    <property type="term" value="F:L-fucose isomerase activity"/>
    <property type="evidence" value="ECO:0007669"/>
    <property type="project" value="InterPro"/>
</dbReference>
<proteinExistence type="predicted"/>
<keyword evidence="1" id="KW-0413">Isomerase</keyword>
<dbReference type="GO" id="GO:0005737">
    <property type="term" value="C:cytoplasm"/>
    <property type="evidence" value="ECO:0007669"/>
    <property type="project" value="InterPro"/>
</dbReference>
<feature type="domain" description="L-fucose isomerase C-terminal" evidence="3">
    <location>
        <begin position="342"/>
        <end position="474"/>
    </location>
</feature>
<evidence type="ECO:0000256" key="1">
    <source>
        <dbReference type="ARBA" id="ARBA00023235"/>
    </source>
</evidence>
<evidence type="ECO:0000313" key="4">
    <source>
        <dbReference type="EMBL" id="SCM76112.1"/>
    </source>
</evidence>
<evidence type="ECO:0000259" key="3">
    <source>
        <dbReference type="Pfam" id="PF02952"/>
    </source>
</evidence>
<dbReference type="EMBL" id="FMJD01000007">
    <property type="protein sequence ID" value="SCM76112.1"/>
    <property type="molecule type" value="Genomic_DNA"/>
</dbReference>
<dbReference type="InterPro" id="IPR015888">
    <property type="entry name" value="Fuc_isomerase_C"/>
</dbReference>
<evidence type="ECO:0000256" key="2">
    <source>
        <dbReference type="ARBA" id="ARBA00023277"/>
    </source>
</evidence>
<dbReference type="InterPro" id="IPR009015">
    <property type="entry name" value="Fucose_isomerase_N/cen_sf"/>
</dbReference>
<dbReference type="Pfam" id="PF02952">
    <property type="entry name" value="Fucose_iso_C"/>
    <property type="match status" value="1"/>
</dbReference>
<gene>
    <name evidence="4" type="ORF">KL86PLE_30559</name>
</gene>
<dbReference type="RefSeq" id="WP_288196362.1">
    <property type="nucleotide sequence ID" value="NZ_LT608334.1"/>
</dbReference>
<reference evidence="4" key="1">
    <citation type="submission" date="2016-08" db="EMBL/GenBank/DDBJ databases">
        <authorList>
            <person name="Seilhamer J.J."/>
        </authorList>
    </citation>
    <scope>NUCLEOTIDE SEQUENCE</scope>
    <source>
        <strain evidence="4">86</strain>
    </source>
</reference>
<dbReference type="AlphaFoldDB" id="A0A212LEX6"/>
<name>A0A212LEX6_9HYPH</name>
<dbReference type="PANTHER" id="PTHR36120">
    <property type="entry name" value="FUCOSE ISOMERASE"/>
    <property type="match status" value="1"/>
</dbReference>
<accession>A0A212LEX6</accession>
<keyword evidence="2" id="KW-0119">Carbohydrate metabolism</keyword>
<dbReference type="PANTHER" id="PTHR36120:SF1">
    <property type="entry name" value="L-FUCOSE ISOMERASE C-TERMINAL DOMAIN-CONTAINING PROTEIN"/>
    <property type="match status" value="1"/>
</dbReference>